<feature type="compositionally biased region" description="Low complexity" evidence="8">
    <location>
        <begin position="138"/>
        <end position="153"/>
    </location>
</feature>
<evidence type="ECO:0000313" key="11">
    <source>
        <dbReference type="Proteomes" id="UP000092444"/>
    </source>
</evidence>
<sequence length="738" mass="83700">MTLEMNAFMNNTVNVSKNLNYLNLPLTIIPITEDALNKRILEQTAAQQSKQPDLTFHCMCCEEYFVNPLLMYEHMNTQHADLPEPEESEEVDSNDDKDYSWVLEPVCELVDLGEKENGTLAEEEPSDSDTDSDDDDSSSSSSSSSSSTSSDTTLQTNSNNNTRDSAIVDEVDEKQMVLNHTGTENSNTNNTNNYSIIHGNSIELKTADPHESTSIILINPQQSSTVARMPVPMKRGRGRKSAAETAAMQLSSLNSKEPKCFQCAHCEASFLSAGDLSKHVRCHITNKPFQCSICEKTFTHIGSLNTHIRIHSGEKPYKCELCSKAFTQSSSLMVHVRSHAVKKPHQCHLCDKGFVNSSSLVMHLKSHEEGERFSCQECDRTFKHEAQLEEHVRTHTQVLLYQCSICRSAFANSSQLVQHMKCHMGEKPFTCSICDRSFTQSGSLNIHMRIHTGEKPFQCKLCEKSFTQASSLSVHMKIHSGEKPFPCHICGKSYSQAAYLNKHIQNHFETQKQELLRARGKETLLCIVCGALHPDADSLALHVTQQHATLLNNLPERPKPLENSNALEDERFQQQQYMQQVELLMQMQQQMMEEVSRNGRSFEMQRSKEAQHLQQSLPTTYGEDEEIENNNNEDEEEMDEDEVDDERNEEEEELDEDVEEMPEAIDELNDEEDLNTEDDEITAQVELESTLQMEQTEENSEAAVTAMLSEMQDYPFTEEAEFDDYDDYAAEEEVETAV</sequence>
<feature type="compositionally biased region" description="Acidic residues" evidence="8">
    <location>
        <begin position="622"/>
        <end position="679"/>
    </location>
</feature>
<feature type="compositionally biased region" description="Polar residues" evidence="8">
    <location>
        <begin position="154"/>
        <end position="164"/>
    </location>
</feature>
<keyword evidence="2" id="KW-0677">Repeat</keyword>
<dbReference type="SMART" id="SM00355">
    <property type="entry name" value="ZnF_C2H2"/>
    <property type="match status" value="11"/>
</dbReference>
<dbReference type="Proteomes" id="UP000092444">
    <property type="component" value="Unassembled WGS sequence"/>
</dbReference>
<feature type="compositionally biased region" description="Acidic residues" evidence="8">
    <location>
        <begin position="121"/>
        <end position="137"/>
    </location>
</feature>
<keyword evidence="4" id="KW-0862">Zinc</keyword>
<dbReference type="SUPFAM" id="SSF57667">
    <property type="entry name" value="beta-beta-alpha zinc fingers"/>
    <property type="match status" value="5"/>
</dbReference>
<dbReference type="Pfam" id="PF00096">
    <property type="entry name" value="zf-C2H2"/>
    <property type="match status" value="6"/>
</dbReference>
<evidence type="ECO:0000256" key="4">
    <source>
        <dbReference type="ARBA" id="ARBA00022833"/>
    </source>
</evidence>
<dbReference type="InterPro" id="IPR036236">
    <property type="entry name" value="Znf_C2H2_sf"/>
</dbReference>
<feature type="domain" description="C2H2-type" evidence="9">
    <location>
        <begin position="429"/>
        <end position="456"/>
    </location>
</feature>
<feature type="domain" description="C2H2-type" evidence="9">
    <location>
        <begin position="317"/>
        <end position="344"/>
    </location>
</feature>
<dbReference type="InterPro" id="IPR013087">
    <property type="entry name" value="Znf_C2H2_type"/>
</dbReference>
<organism evidence="10 11">
    <name type="scientific">Glossina morsitans morsitans</name>
    <name type="common">Savannah tsetse fly</name>
    <dbReference type="NCBI Taxonomy" id="37546"/>
    <lineage>
        <taxon>Eukaryota</taxon>
        <taxon>Metazoa</taxon>
        <taxon>Ecdysozoa</taxon>
        <taxon>Arthropoda</taxon>
        <taxon>Hexapoda</taxon>
        <taxon>Insecta</taxon>
        <taxon>Pterygota</taxon>
        <taxon>Neoptera</taxon>
        <taxon>Endopterygota</taxon>
        <taxon>Diptera</taxon>
        <taxon>Brachycera</taxon>
        <taxon>Muscomorpha</taxon>
        <taxon>Hippoboscoidea</taxon>
        <taxon>Glossinidae</taxon>
        <taxon>Glossina</taxon>
    </lineage>
</organism>
<keyword evidence="3 7" id="KW-0863">Zinc-finger</keyword>
<feature type="domain" description="C2H2-type" evidence="9">
    <location>
        <begin position="345"/>
        <end position="372"/>
    </location>
</feature>
<feature type="region of interest" description="Disordered" evidence="8">
    <location>
        <begin position="117"/>
        <end position="168"/>
    </location>
</feature>
<feature type="domain" description="C2H2-type" evidence="9">
    <location>
        <begin position="401"/>
        <end position="428"/>
    </location>
</feature>
<dbReference type="PROSITE" id="PS50157">
    <property type="entry name" value="ZINC_FINGER_C2H2_2"/>
    <property type="match status" value="9"/>
</dbReference>
<dbReference type="EnsemblMetazoa" id="GMOY004761.R1778">
    <property type="protein sequence ID" value="GMOY004761.P1778"/>
    <property type="gene ID" value="GMOY004761"/>
</dbReference>
<dbReference type="EMBL" id="CCAG010020502">
    <property type="status" value="NOT_ANNOTATED_CDS"/>
    <property type="molecule type" value="Genomic_DNA"/>
</dbReference>
<comment type="similarity">
    <text evidence="6">Belongs to the snail C2H2-type zinc-finger protein family.</text>
</comment>
<dbReference type="PROSITE" id="PS00028">
    <property type="entry name" value="ZINC_FINGER_C2H2_1"/>
    <property type="match status" value="10"/>
</dbReference>
<proteinExistence type="inferred from homology"/>
<evidence type="ECO:0000256" key="7">
    <source>
        <dbReference type="PROSITE-ProRule" id="PRU00042"/>
    </source>
</evidence>
<dbReference type="PANTHER" id="PTHR24388:SF104">
    <property type="entry name" value="AT-RICH BINDING PROTEIN-RELATED"/>
    <property type="match status" value="1"/>
</dbReference>
<feature type="domain" description="C2H2-type" evidence="9">
    <location>
        <begin position="485"/>
        <end position="512"/>
    </location>
</feature>
<evidence type="ECO:0000256" key="1">
    <source>
        <dbReference type="ARBA" id="ARBA00022723"/>
    </source>
</evidence>
<reference evidence="10" key="1">
    <citation type="submission" date="2025-05" db="UniProtKB">
        <authorList>
            <consortium name="EnsemblMetazoa"/>
        </authorList>
    </citation>
    <scope>IDENTIFICATION</scope>
    <source>
        <strain evidence="10">Yale</strain>
    </source>
</reference>
<feature type="domain" description="C2H2-type" evidence="9">
    <location>
        <begin position="457"/>
        <end position="484"/>
    </location>
</feature>
<dbReference type="Gene3D" id="3.30.160.60">
    <property type="entry name" value="Classic Zinc Finger"/>
    <property type="match status" value="9"/>
</dbReference>
<feature type="domain" description="C2H2-type" evidence="9">
    <location>
        <begin position="373"/>
        <end position="396"/>
    </location>
</feature>
<feature type="region of interest" description="Disordered" evidence="8">
    <location>
        <begin position="605"/>
        <end position="679"/>
    </location>
</feature>
<evidence type="ECO:0000256" key="8">
    <source>
        <dbReference type="SAM" id="MobiDB-lite"/>
    </source>
</evidence>
<keyword evidence="11" id="KW-1185">Reference proteome</keyword>
<evidence type="ECO:0000256" key="6">
    <source>
        <dbReference type="ARBA" id="ARBA00037948"/>
    </source>
</evidence>
<evidence type="ECO:0000256" key="5">
    <source>
        <dbReference type="ARBA" id="ARBA00023242"/>
    </source>
</evidence>
<dbReference type="InterPro" id="IPR022755">
    <property type="entry name" value="Znf_C2H2_jaz"/>
</dbReference>
<feature type="domain" description="C2H2-type" evidence="9">
    <location>
        <begin position="261"/>
        <end position="288"/>
    </location>
</feature>
<accession>A0ABK9MTQ7</accession>
<name>A0ABK9MTQ7_GLOMM</name>
<feature type="domain" description="C2H2-type" evidence="9">
    <location>
        <begin position="289"/>
        <end position="316"/>
    </location>
</feature>
<dbReference type="InterPro" id="IPR050527">
    <property type="entry name" value="Snail/Krueppel_Znf"/>
</dbReference>
<dbReference type="Pfam" id="PF12171">
    <property type="entry name" value="zf-C2H2_jaz"/>
    <property type="match status" value="1"/>
</dbReference>
<evidence type="ECO:0000256" key="2">
    <source>
        <dbReference type="ARBA" id="ARBA00022737"/>
    </source>
</evidence>
<protein>
    <recommendedName>
        <fullName evidence="9">C2H2-type domain-containing protein</fullName>
    </recommendedName>
</protein>
<dbReference type="PANTHER" id="PTHR24388">
    <property type="entry name" value="ZINC FINGER PROTEIN"/>
    <property type="match status" value="1"/>
</dbReference>
<keyword evidence="5" id="KW-0539">Nucleus</keyword>
<keyword evidence="1" id="KW-0479">Metal-binding</keyword>
<evidence type="ECO:0000256" key="3">
    <source>
        <dbReference type="ARBA" id="ARBA00022771"/>
    </source>
</evidence>
<evidence type="ECO:0000259" key="9">
    <source>
        <dbReference type="PROSITE" id="PS50157"/>
    </source>
</evidence>
<evidence type="ECO:0000313" key="10">
    <source>
        <dbReference type="EnsemblMetazoa" id="GMOY004761.P1778"/>
    </source>
</evidence>